<dbReference type="InterPro" id="IPR016166">
    <property type="entry name" value="FAD-bd_PCMH"/>
</dbReference>
<dbReference type="OrthoDB" id="9768764at2"/>
<dbReference type="InterPro" id="IPR036318">
    <property type="entry name" value="FAD-bd_PCMH-like_sf"/>
</dbReference>
<keyword evidence="1" id="KW-0285">Flavoprotein</keyword>
<comment type="caution">
    <text evidence="5">The sequence shown here is derived from an EMBL/GenBank/DDBJ whole genome shotgun (WGS) entry which is preliminary data.</text>
</comment>
<dbReference type="GO" id="GO:0016899">
    <property type="term" value="F:oxidoreductase activity, acting on the CH-OH group of donors, oxygen as acceptor"/>
    <property type="evidence" value="ECO:0007669"/>
    <property type="project" value="InterPro"/>
</dbReference>
<dbReference type="InterPro" id="IPR010031">
    <property type="entry name" value="FAD_lactone_oxidase-like"/>
</dbReference>
<dbReference type="Gene3D" id="3.30.465.10">
    <property type="match status" value="1"/>
</dbReference>
<dbReference type="PROSITE" id="PS51387">
    <property type="entry name" value="FAD_PCMH"/>
    <property type="match status" value="1"/>
</dbReference>
<feature type="signal peptide" evidence="3">
    <location>
        <begin position="1"/>
        <end position="22"/>
    </location>
</feature>
<gene>
    <name evidence="5" type="ORF">CH365_03945</name>
</gene>
<dbReference type="InterPro" id="IPR016169">
    <property type="entry name" value="FAD-bd_PCMH_sub2"/>
</dbReference>
<name>A0A2N0A2C0_9LEPT</name>
<evidence type="ECO:0000256" key="2">
    <source>
        <dbReference type="ARBA" id="ARBA00022827"/>
    </source>
</evidence>
<dbReference type="EMBL" id="NPEA01000002">
    <property type="protein sequence ID" value="PJZ78470.1"/>
    <property type="molecule type" value="Genomic_DNA"/>
</dbReference>
<feature type="domain" description="FAD-binding PCMH-type" evidence="4">
    <location>
        <begin position="28"/>
        <end position="197"/>
    </location>
</feature>
<dbReference type="RefSeq" id="WP_100767300.1">
    <property type="nucleotide sequence ID" value="NZ_NPEA01000002.1"/>
</dbReference>
<organism evidence="5 6">
    <name type="scientific">Leptospira neocaledonica</name>
    <dbReference type="NCBI Taxonomy" id="2023192"/>
    <lineage>
        <taxon>Bacteria</taxon>
        <taxon>Pseudomonadati</taxon>
        <taxon>Spirochaetota</taxon>
        <taxon>Spirochaetia</taxon>
        <taxon>Leptospirales</taxon>
        <taxon>Leptospiraceae</taxon>
        <taxon>Leptospira</taxon>
    </lineage>
</organism>
<protein>
    <submittedName>
        <fullName evidence="5">Dehydrogenase</fullName>
    </submittedName>
</protein>
<evidence type="ECO:0000313" key="5">
    <source>
        <dbReference type="EMBL" id="PJZ78470.1"/>
    </source>
</evidence>
<dbReference type="GO" id="GO:0071949">
    <property type="term" value="F:FAD binding"/>
    <property type="evidence" value="ECO:0007669"/>
    <property type="project" value="InterPro"/>
</dbReference>
<accession>A0A2N0A2C0</accession>
<dbReference type="SUPFAM" id="SSF56176">
    <property type="entry name" value="FAD-binding/transporter-associated domain-like"/>
    <property type="match status" value="1"/>
</dbReference>
<evidence type="ECO:0000259" key="4">
    <source>
        <dbReference type="PROSITE" id="PS51387"/>
    </source>
</evidence>
<keyword evidence="2" id="KW-0274">FAD</keyword>
<dbReference type="SUPFAM" id="SSF55103">
    <property type="entry name" value="FAD-linked oxidases, C-terminal domain"/>
    <property type="match status" value="1"/>
</dbReference>
<proteinExistence type="predicted"/>
<dbReference type="Pfam" id="PF01565">
    <property type="entry name" value="FAD_binding_4"/>
    <property type="match status" value="1"/>
</dbReference>
<dbReference type="InterPro" id="IPR006094">
    <property type="entry name" value="Oxid_FAD_bind_N"/>
</dbReference>
<sequence>MKKFILLLLLFTAHLYSSPVIVNDVTQINPIPVSRVETPKSIEEIQNLVKEHSGMISIGGGRFSMGGQIATENALFIDTREFDQILDFDEKQKKIRVQSGVTWRKIQEFIDPYNLSIKIKQTYSNFTVGGSLSVNGHGRYMGQGPLILSVDSIKIVLSDGRLVSASPKENPEIFYASIGGYGGIGVIVEAVLQLTDNSKVSRSVKKLPISEYKKFFFENVRTNPKAVFHNGDIYPPAYENVNAITWIETDEAVTVQDRLVPVKEEYWMENIMYFWLTELPYGKEFREYVYDPNFTTGKRVVWRNFEASYDVKELEPPTRKISTYVLQEYFVPVDKFDEFYPKMKEVLQKHDVNVMNISIRHSYKDPGSLLAWARSEVFSFVIYYKQRTYPSARNEVGVWTRELIDAVVSVGGAYYLPYQPHANQVQFEAAYPDSNKFFELKRKLDPNYKFRNKLWDKYYFSDIKDQKIRLELDSNKTYRRNEDQTFLTVPEWFIVFSSDEYAKFQKHSPPSDFPYWGSIGQFWKIYGNVIQKTWEYETNWGYHLMICVIGVSYSGELALKSIYENTIGALTEWIDSRKEINEDRKVEAYIQWVAQDYTDFVRLRPWYEYPFYSKFSEFIGIEDGNSAGRIRRWERKIFFSMELLAKAGYGWLIGLGTGAVYEPENFHILAWADENGLGKIISIPRYEPFTKEVPVLVEKGISFKEIAGNKKIVMTVVSPEDQNWEDQKILSSWSVLTEPGKKRTALILPVDQLHLMILYCKQNGILIDHIFDY</sequence>
<dbReference type="Proteomes" id="UP000231843">
    <property type="component" value="Unassembled WGS sequence"/>
</dbReference>
<feature type="chain" id="PRO_5014728565" evidence="3">
    <location>
        <begin position="23"/>
        <end position="773"/>
    </location>
</feature>
<dbReference type="AlphaFoldDB" id="A0A2N0A2C0"/>
<dbReference type="InterPro" id="IPR016164">
    <property type="entry name" value="FAD-linked_Oxase-like_C"/>
</dbReference>
<evidence type="ECO:0000256" key="3">
    <source>
        <dbReference type="SAM" id="SignalP"/>
    </source>
</evidence>
<evidence type="ECO:0000256" key="1">
    <source>
        <dbReference type="ARBA" id="ARBA00022630"/>
    </source>
</evidence>
<evidence type="ECO:0000313" key="6">
    <source>
        <dbReference type="Proteomes" id="UP000231843"/>
    </source>
</evidence>
<dbReference type="PANTHER" id="PTHR43762:SF1">
    <property type="entry name" value="D-ARABINONO-1,4-LACTONE OXIDASE"/>
    <property type="match status" value="1"/>
</dbReference>
<reference evidence="5 6" key="1">
    <citation type="submission" date="2017-07" db="EMBL/GenBank/DDBJ databases">
        <title>Leptospira spp. isolated from tropical soils.</title>
        <authorList>
            <person name="Thibeaux R."/>
            <person name="Iraola G."/>
            <person name="Ferres I."/>
            <person name="Bierque E."/>
            <person name="Girault D."/>
            <person name="Soupe-Gilbert M.-E."/>
            <person name="Picardeau M."/>
            <person name="Goarant C."/>
        </authorList>
    </citation>
    <scope>NUCLEOTIDE SEQUENCE [LARGE SCALE GENOMIC DNA]</scope>
    <source>
        <strain evidence="5 6">ES4-C-A1</strain>
    </source>
</reference>
<dbReference type="PANTHER" id="PTHR43762">
    <property type="entry name" value="L-GULONOLACTONE OXIDASE"/>
    <property type="match status" value="1"/>
</dbReference>
<keyword evidence="6" id="KW-1185">Reference proteome</keyword>
<keyword evidence="3" id="KW-0732">Signal</keyword>